<feature type="transmembrane region" description="Helical" evidence="16">
    <location>
        <begin position="71"/>
        <end position="87"/>
    </location>
</feature>
<comment type="similarity">
    <text evidence="2">Belongs to the FtsK/SpoIIIE/SftA family.</text>
</comment>
<dbReference type="GO" id="GO:0007059">
    <property type="term" value="P:chromosome segregation"/>
    <property type="evidence" value="ECO:0007669"/>
    <property type="project" value="UniProtKB-KW"/>
</dbReference>
<accession>A0A2M7XHB1</accession>
<dbReference type="Pfam" id="PF01580">
    <property type="entry name" value="FtsK_SpoIIIE"/>
    <property type="match status" value="1"/>
</dbReference>
<dbReference type="InterPro" id="IPR018541">
    <property type="entry name" value="Ftsk_gamma"/>
</dbReference>
<dbReference type="Pfam" id="PF13491">
    <property type="entry name" value="FtsK_4TM"/>
    <property type="match status" value="1"/>
</dbReference>
<dbReference type="SMART" id="SM00382">
    <property type="entry name" value="AAA"/>
    <property type="match status" value="1"/>
</dbReference>
<evidence type="ECO:0000259" key="17">
    <source>
        <dbReference type="PROSITE" id="PS50901"/>
    </source>
</evidence>
<keyword evidence="3" id="KW-1003">Cell membrane</keyword>
<evidence type="ECO:0000256" key="16">
    <source>
        <dbReference type="SAM" id="Phobius"/>
    </source>
</evidence>
<dbReference type="InterPro" id="IPR036390">
    <property type="entry name" value="WH_DNA-bd_sf"/>
</dbReference>
<dbReference type="PANTHER" id="PTHR22683">
    <property type="entry name" value="SPORULATION PROTEIN RELATED"/>
    <property type="match status" value="1"/>
</dbReference>
<evidence type="ECO:0000256" key="11">
    <source>
        <dbReference type="ARBA" id="ARBA00023136"/>
    </source>
</evidence>
<evidence type="ECO:0000256" key="1">
    <source>
        <dbReference type="ARBA" id="ARBA00004651"/>
    </source>
</evidence>
<keyword evidence="12" id="KW-0131">Cell cycle</keyword>
<dbReference type="Pfam" id="PF09397">
    <property type="entry name" value="FtsK_gamma"/>
    <property type="match status" value="1"/>
</dbReference>
<dbReference type="Pfam" id="PF17854">
    <property type="entry name" value="FtsK_alpha"/>
    <property type="match status" value="1"/>
</dbReference>
<name>A0A2M7XHB1_9BACT</name>
<evidence type="ECO:0000256" key="15">
    <source>
        <dbReference type="SAM" id="MobiDB-lite"/>
    </source>
</evidence>
<dbReference type="InterPro" id="IPR002543">
    <property type="entry name" value="FtsK_dom"/>
</dbReference>
<feature type="transmembrane region" description="Helical" evidence="16">
    <location>
        <begin position="94"/>
        <end position="120"/>
    </location>
</feature>
<protein>
    <submittedName>
        <fullName evidence="18">Cell division protein FtsK</fullName>
    </submittedName>
</protein>
<feature type="domain" description="FtsK" evidence="17">
    <location>
        <begin position="388"/>
        <end position="585"/>
    </location>
</feature>
<dbReference type="GO" id="GO:0051301">
    <property type="term" value="P:cell division"/>
    <property type="evidence" value="ECO:0007669"/>
    <property type="project" value="UniProtKB-KW"/>
</dbReference>
<evidence type="ECO:0000256" key="13">
    <source>
        <dbReference type="ARBA" id="ARBA00025923"/>
    </source>
</evidence>
<gene>
    <name evidence="18" type="ORF">CO172_02360</name>
</gene>
<dbReference type="GO" id="GO:0003677">
    <property type="term" value="F:DNA binding"/>
    <property type="evidence" value="ECO:0007669"/>
    <property type="project" value="UniProtKB-KW"/>
</dbReference>
<evidence type="ECO:0000256" key="8">
    <source>
        <dbReference type="ARBA" id="ARBA00022840"/>
    </source>
</evidence>
<comment type="subcellular location">
    <subcellularLocation>
        <location evidence="1">Cell membrane</location>
        <topology evidence="1">Multi-pass membrane protein</topology>
    </subcellularLocation>
</comment>
<keyword evidence="6 14" id="KW-0547">Nucleotide-binding</keyword>
<dbReference type="GO" id="GO:0005524">
    <property type="term" value="F:ATP binding"/>
    <property type="evidence" value="ECO:0007669"/>
    <property type="project" value="UniProtKB-UniRule"/>
</dbReference>
<feature type="region of interest" description="Disordered" evidence="15">
    <location>
        <begin position="725"/>
        <end position="745"/>
    </location>
</feature>
<evidence type="ECO:0000256" key="9">
    <source>
        <dbReference type="ARBA" id="ARBA00022989"/>
    </source>
</evidence>
<evidence type="ECO:0000256" key="6">
    <source>
        <dbReference type="ARBA" id="ARBA00022741"/>
    </source>
</evidence>
<dbReference type="SMART" id="SM00843">
    <property type="entry name" value="Ftsk_gamma"/>
    <property type="match status" value="1"/>
</dbReference>
<dbReference type="PROSITE" id="PS50901">
    <property type="entry name" value="FTSK"/>
    <property type="match status" value="1"/>
</dbReference>
<dbReference type="Gene3D" id="3.30.980.40">
    <property type="match status" value="1"/>
</dbReference>
<evidence type="ECO:0000256" key="3">
    <source>
        <dbReference type="ARBA" id="ARBA00022475"/>
    </source>
</evidence>
<dbReference type="EMBL" id="PFWS01000035">
    <property type="protein sequence ID" value="PJA47268.1"/>
    <property type="molecule type" value="Genomic_DNA"/>
</dbReference>
<dbReference type="InterPro" id="IPR041027">
    <property type="entry name" value="FtsK_alpha"/>
</dbReference>
<evidence type="ECO:0000256" key="4">
    <source>
        <dbReference type="ARBA" id="ARBA00022618"/>
    </source>
</evidence>
<dbReference type="Gene3D" id="1.10.10.10">
    <property type="entry name" value="Winged helix-like DNA-binding domain superfamily/Winged helix DNA-binding domain"/>
    <property type="match status" value="1"/>
</dbReference>
<evidence type="ECO:0000256" key="2">
    <source>
        <dbReference type="ARBA" id="ARBA00006474"/>
    </source>
</evidence>
<feature type="transmembrane region" description="Helical" evidence="16">
    <location>
        <begin position="146"/>
        <end position="167"/>
    </location>
</feature>
<keyword evidence="11 16" id="KW-0472">Membrane</keyword>
<evidence type="ECO:0000313" key="18">
    <source>
        <dbReference type="EMBL" id="PJA47268.1"/>
    </source>
</evidence>
<keyword evidence="5 16" id="KW-0812">Transmembrane</keyword>
<dbReference type="InterPro" id="IPR027417">
    <property type="entry name" value="P-loop_NTPase"/>
</dbReference>
<dbReference type="Gene3D" id="3.40.50.300">
    <property type="entry name" value="P-loop containing nucleotide triphosphate hydrolases"/>
    <property type="match status" value="1"/>
</dbReference>
<dbReference type="InterPro" id="IPR025199">
    <property type="entry name" value="FtsK_4TM"/>
</dbReference>
<feature type="transmembrane region" description="Helical" evidence="16">
    <location>
        <begin position="31"/>
        <end position="51"/>
    </location>
</feature>
<keyword evidence="10" id="KW-0238">DNA-binding</keyword>
<evidence type="ECO:0000256" key="5">
    <source>
        <dbReference type="ARBA" id="ARBA00022692"/>
    </source>
</evidence>
<keyword evidence="9 16" id="KW-1133">Transmembrane helix</keyword>
<dbReference type="CDD" id="cd01127">
    <property type="entry name" value="TrwB_TraG_TraD_VirD4"/>
    <property type="match status" value="1"/>
</dbReference>
<evidence type="ECO:0000256" key="14">
    <source>
        <dbReference type="PROSITE-ProRule" id="PRU00289"/>
    </source>
</evidence>
<dbReference type="GO" id="GO:0005886">
    <property type="term" value="C:plasma membrane"/>
    <property type="evidence" value="ECO:0007669"/>
    <property type="project" value="UniProtKB-SubCell"/>
</dbReference>
<feature type="binding site" evidence="14">
    <location>
        <begin position="416"/>
        <end position="423"/>
    </location>
    <ligand>
        <name>ATP</name>
        <dbReference type="ChEBI" id="CHEBI:30616"/>
    </ligand>
</feature>
<organism evidence="18 19">
    <name type="scientific">Candidatus Uhrbacteria bacterium CG_4_9_14_3_um_filter_36_7</name>
    <dbReference type="NCBI Taxonomy" id="1975033"/>
    <lineage>
        <taxon>Bacteria</taxon>
        <taxon>Candidatus Uhriibacteriota</taxon>
    </lineage>
</organism>
<evidence type="ECO:0000256" key="12">
    <source>
        <dbReference type="ARBA" id="ARBA00023306"/>
    </source>
</evidence>
<dbReference type="SUPFAM" id="SSF46785">
    <property type="entry name" value="Winged helix' DNA-binding domain"/>
    <property type="match status" value="1"/>
</dbReference>
<evidence type="ECO:0000256" key="7">
    <source>
        <dbReference type="ARBA" id="ARBA00022829"/>
    </source>
</evidence>
<dbReference type="Proteomes" id="UP000229749">
    <property type="component" value="Unassembled WGS sequence"/>
</dbReference>
<dbReference type="SUPFAM" id="SSF52540">
    <property type="entry name" value="P-loop containing nucleoside triphosphate hydrolases"/>
    <property type="match status" value="1"/>
</dbReference>
<comment type="caution">
    <text evidence="18">The sequence shown here is derived from an EMBL/GenBank/DDBJ whole genome shotgun (WGS) entry which is preliminary data.</text>
</comment>
<dbReference type="InterPro" id="IPR050206">
    <property type="entry name" value="FtsK/SpoIIIE/SftA"/>
</dbReference>
<dbReference type="PANTHER" id="PTHR22683:SF41">
    <property type="entry name" value="DNA TRANSLOCASE FTSK"/>
    <property type="match status" value="1"/>
</dbReference>
<feature type="region of interest" description="Disordered" evidence="15">
    <location>
        <begin position="226"/>
        <end position="250"/>
    </location>
</feature>
<dbReference type="InterPro" id="IPR036388">
    <property type="entry name" value="WH-like_DNA-bd_sf"/>
</dbReference>
<keyword evidence="8 14" id="KW-0067">ATP-binding</keyword>
<keyword evidence="4 18" id="KW-0132">Cell division</keyword>
<dbReference type="InterPro" id="IPR003593">
    <property type="entry name" value="AAA+_ATPase"/>
</dbReference>
<sequence>MRKKKDEKKREPLEGSISEVRGLNPETKQGILIILLFAIAAFLFLSFFHLAGTIGSSINDTVAFLFGKTRFLIPFIFVLLGTSLLFPKRIQISLWNIFGFLFFFVSFNTILNLLFLSSILSPTASELKQTGGFFGQLLGKSLPEMMGIWASLILLFALLLVSILLIFNTSLNQLLFIPRWFAKPFREYRFKKQTNTLYSSYDDQEEAVQEDVNKIIETKIDQKSPISFSNKPSDESPFHQTTMAQETKPEIEENESPIIVTRERRKVNLSFDLLEYRGSKPNSGDIGRNQEIIQRTLAQFGIQVEMGEISIGPTITQYTLRPAQGIKLAKIVALQNDLALALAAHPIRIEAPIPGKSLVGIEVPNQRIAIVALRELLETKTFRKRQTQTELVLGKDVSGKVWSVPLESMPHLLVAGATGSGKSVCLNTIILALLYQNGPDDLKFILIDPKRVELTVYAGIAHLLVPPITKVEDTINALKWTVREMERRLDVLSSFGVRDIASYNARVQEIMPRIVVVIDELADLMSASGHEAEATIVRIAQMARAVGIHLILATQRPSVDVITGTIKANFPSRIAFAVASQTDSRTILDSSGAEKLLGRGDMLYTSAEVSKPKRLQGAYVSEGEIHRIVQTLKQQEMPDYNYEITQKQTGPSVFSDDENEQDLLFDDAAKIVIQTARASTSLLQRRLKIGYSRAARIIDQLEEYSIIGPSDGARGHEVLINEWPPQSEIISEPEESLYEKDKESF</sequence>
<evidence type="ECO:0000256" key="10">
    <source>
        <dbReference type="ARBA" id="ARBA00023125"/>
    </source>
</evidence>
<evidence type="ECO:0000313" key="19">
    <source>
        <dbReference type="Proteomes" id="UP000229749"/>
    </source>
</evidence>
<reference evidence="19" key="1">
    <citation type="submission" date="2017-09" db="EMBL/GenBank/DDBJ databases">
        <title>Depth-based differentiation of microbial function through sediment-hosted aquifers and enrichment of novel symbionts in the deep terrestrial subsurface.</title>
        <authorList>
            <person name="Probst A.J."/>
            <person name="Ladd B."/>
            <person name="Jarett J.K."/>
            <person name="Geller-Mcgrath D.E."/>
            <person name="Sieber C.M.K."/>
            <person name="Emerson J.B."/>
            <person name="Anantharaman K."/>
            <person name="Thomas B.C."/>
            <person name="Malmstrom R."/>
            <person name="Stieglmeier M."/>
            <person name="Klingl A."/>
            <person name="Woyke T."/>
            <person name="Ryan C.M."/>
            <person name="Banfield J.F."/>
        </authorList>
    </citation>
    <scope>NUCLEOTIDE SEQUENCE [LARGE SCALE GENOMIC DNA]</scope>
</reference>
<dbReference type="AlphaFoldDB" id="A0A2M7XHB1"/>
<proteinExistence type="inferred from homology"/>
<keyword evidence="7" id="KW-0159">Chromosome partition</keyword>
<comment type="subunit">
    <text evidence="13">Homohexamer. Forms a ring that surrounds DNA.</text>
</comment>